<dbReference type="Proteomes" id="UP001151760">
    <property type="component" value="Unassembled WGS sequence"/>
</dbReference>
<evidence type="ECO:0000313" key="1">
    <source>
        <dbReference type="EMBL" id="GJT43694.1"/>
    </source>
</evidence>
<protein>
    <submittedName>
        <fullName evidence="1">Uncharacterized protein</fullName>
    </submittedName>
</protein>
<name>A0ABQ5E2V3_9ASTR</name>
<evidence type="ECO:0000313" key="2">
    <source>
        <dbReference type="Proteomes" id="UP001151760"/>
    </source>
</evidence>
<organism evidence="1 2">
    <name type="scientific">Tanacetum coccineum</name>
    <dbReference type="NCBI Taxonomy" id="301880"/>
    <lineage>
        <taxon>Eukaryota</taxon>
        <taxon>Viridiplantae</taxon>
        <taxon>Streptophyta</taxon>
        <taxon>Embryophyta</taxon>
        <taxon>Tracheophyta</taxon>
        <taxon>Spermatophyta</taxon>
        <taxon>Magnoliopsida</taxon>
        <taxon>eudicotyledons</taxon>
        <taxon>Gunneridae</taxon>
        <taxon>Pentapetalae</taxon>
        <taxon>asterids</taxon>
        <taxon>campanulids</taxon>
        <taxon>Asterales</taxon>
        <taxon>Asteraceae</taxon>
        <taxon>Asteroideae</taxon>
        <taxon>Anthemideae</taxon>
        <taxon>Anthemidinae</taxon>
        <taxon>Tanacetum</taxon>
    </lineage>
</organism>
<reference evidence="1" key="2">
    <citation type="submission" date="2022-01" db="EMBL/GenBank/DDBJ databases">
        <authorList>
            <person name="Yamashiro T."/>
            <person name="Shiraishi A."/>
            <person name="Satake H."/>
            <person name="Nakayama K."/>
        </authorList>
    </citation>
    <scope>NUCLEOTIDE SEQUENCE</scope>
</reference>
<gene>
    <name evidence="1" type="ORF">Tco_0952409</name>
</gene>
<reference evidence="1" key="1">
    <citation type="journal article" date="2022" name="Int. J. Mol. Sci.">
        <title>Draft Genome of Tanacetum Coccineum: Genomic Comparison of Closely Related Tanacetum-Family Plants.</title>
        <authorList>
            <person name="Yamashiro T."/>
            <person name="Shiraishi A."/>
            <person name="Nakayama K."/>
            <person name="Satake H."/>
        </authorList>
    </citation>
    <scope>NUCLEOTIDE SEQUENCE</scope>
</reference>
<accession>A0ABQ5E2V3</accession>
<proteinExistence type="predicted"/>
<dbReference type="EMBL" id="BQNB010015751">
    <property type="protein sequence ID" value="GJT43694.1"/>
    <property type="molecule type" value="Genomic_DNA"/>
</dbReference>
<comment type="caution">
    <text evidence="1">The sequence shown here is derived from an EMBL/GenBank/DDBJ whole genome shotgun (WGS) entry which is preliminary data.</text>
</comment>
<sequence length="222" mass="25802">MGVLSIFDREDLKAVYELVMEKYQDEIPEGFDKMLWGDLIIMFNQGDTADFWDEQLNWKIISWKLHSSSGVHTIMTSNGLVIHMLVENRYPLTKEVLSQLLDLKLETEEDSTMALELIKFVKQQLEEFEDSDDDDLAKSDHEEAERSKSKRLLGKDLSNPFMVDNLPKIVWYSMHHSIHTEAWLLQSKRLAGKELSNPFIADDLLKIIWLSMYHGLTNLNIG</sequence>
<keyword evidence="2" id="KW-1185">Reference proteome</keyword>